<feature type="compositionally biased region" description="Low complexity" evidence="1">
    <location>
        <begin position="113"/>
        <end position="122"/>
    </location>
</feature>
<evidence type="ECO:0000256" key="1">
    <source>
        <dbReference type="SAM" id="MobiDB-lite"/>
    </source>
</evidence>
<dbReference type="Proteomes" id="UP000053989">
    <property type="component" value="Unassembled WGS sequence"/>
</dbReference>
<evidence type="ECO:0000313" key="3">
    <source>
        <dbReference type="Proteomes" id="UP000053989"/>
    </source>
</evidence>
<organism evidence="2 3">
    <name type="scientific">Scleroderma citrinum Foug A</name>
    <dbReference type="NCBI Taxonomy" id="1036808"/>
    <lineage>
        <taxon>Eukaryota</taxon>
        <taxon>Fungi</taxon>
        <taxon>Dikarya</taxon>
        <taxon>Basidiomycota</taxon>
        <taxon>Agaricomycotina</taxon>
        <taxon>Agaricomycetes</taxon>
        <taxon>Agaricomycetidae</taxon>
        <taxon>Boletales</taxon>
        <taxon>Sclerodermatineae</taxon>
        <taxon>Sclerodermataceae</taxon>
        <taxon>Scleroderma</taxon>
    </lineage>
</organism>
<evidence type="ECO:0000313" key="2">
    <source>
        <dbReference type="EMBL" id="KIM55108.1"/>
    </source>
</evidence>
<feature type="region of interest" description="Disordered" evidence="1">
    <location>
        <begin position="113"/>
        <end position="162"/>
    </location>
</feature>
<feature type="region of interest" description="Disordered" evidence="1">
    <location>
        <begin position="61"/>
        <end position="90"/>
    </location>
</feature>
<sequence length="162" mass="17649">MMWDPGNSVVRKGWFADEWLVSTFHAFKAILTPMALDAKTRWVLPAYVKLFQNNMLIHLAQQSRSQASSSPPPKSRVPPGPPPPPSAPRVEIATLRLELAALQAEFVEFKSSYESSSSEGSSSPPPTSTPHAASMVVPAHPPSPSTKSTMSIVQERTSHPHL</sequence>
<feature type="compositionally biased region" description="Pro residues" evidence="1">
    <location>
        <begin position="70"/>
        <end position="87"/>
    </location>
</feature>
<accession>A0A0C2YZY4</accession>
<reference evidence="3" key="2">
    <citation type="submission" date="2015-01" db="EMBL/GenBank/DDBJ databases">
        <title>Evolutionary Origins and Diversification of the Mycorrhizal Mutualists.</title>
        <authorList>
            <consortium name="DOE Joint Genome Institute"/>
            <consortium name="Mycorrhizal Genomics Consortium"/>
            <person name="Kohler A."/>
            <person name="Kuo A."/>
            <person name="Nagy L.G."/>
            <person name="Floudas D."/>
            <person name="Copeland A."/>
            <person name="Barry K.W."/>
            <person name="Cichocki N."/>
            <person name="Veneault-Fourrey C."/>
            <person name="LaButti K."/>
            <person name="Lindquist E.A."/>
            <person name="Lipzen A."/>
            <person name="Lundell T."/>
            <person name="Morin E."/>
            <person name="Murat C."/>
            <person name="Riley R."/>
            <person name="Ohm R."/>
            <person name="Sun H."/>
            <person name="Tunlid A."/>
            <person name="Henrissat B."/>
            <person name="Grigoriev I.V."/>
            <person name="Hibbett D.S."/>
            <person name="Martin F."/>
        </authorList>
    </citation>
    <scope>NUCLEOTIDE SEQUENCE [LARGE SCALE GENOMIC DNA]</scope>
    <source>
        <strain evidence="3">Foug A</strain>
    </source>
</reference>
<dbReference type="HOGENOM" id="CLU_1636382_0_0_1"/>
<proteinExistence type="predicted"/>
<keyword evidence="3" id="KW-1185">Reference proteome</keyword>
<dbReference type="InParanoid" id="A0A0C2YZY4"/>
<name>A0A0C2YZY4_9AGAM</name>
<dbReference type="EMBL" id="KN822141">
    <property type="protein sequence ID" value="KIM55108.1"/>
    <property type="molecule type" value="Genomic_DNA"/>
</dbReference>
<dbReference type="AlphaFoldDB" id="A0A0C2YZY4"/>
<feature type="compositionally biased region" description="Polar residues" evidence="1">
    <location>
        <begin position="145"/>
        <end position="155"/>
    </location>
</feature>
<gene>
    <name evidence="2" type="ORF">SCLCIDRAFT_30619</name>
</gene>
<protein>
    <submittedName>
        <fullName evidence="2">Uncharacterized protein</fullName>
    </submittedName>
</protein>
<reference evidence="2 3" key="1">
    <citation type="submission" date="2014-04" db="EMBL/GenBank/DDBJ databases">
        <authorList>
            <consortium name="DOE Joint Genome Institute"/>
            <person name="Kuo A."/>
            <person name="Kohler A."/>
            <person name="Nagy L.G."/>
            <person name="Floudas D."/>
            <person name="Copeland A."/>
            <person name="Barry K.W."/>
            <person name="Cichocki N."/>
            <person name="Veneault-Fourrey C."/>
            <person name="LaButti K."/>
            <person name="Lindquist E.A."/>
            <person name="Lipzen A."/>
            <person name="Lundell T."/>
            <person name="Morin E."/>
            <person name="Murat C."/>
            <person name="Sun H."/>
            <person name="Tunlid A."/>
            <person name="Henrissat B."/>
            <person name="Grigoriev I.V."/>
            <person name="Hibbett D.S."/>
            <person name="Martin F."/>
            <person name="Nordberg H.P."/>
            <person name="Cantor M.N."/>
            <person name="Hua S.X."/>
        </authorList>
    </citation>
    <scope>NUCLEOTIDE SEQUENCE [LARGE SCALE GENOMIC DNA]</scope>
    <source>
        <strain evidence="2 3">Foug A</strain>
    </source>
</reference>